<protein>
    <submittedName>
        <fullName evidence="1">Uncharacterized protein</fullName>
    </submittedName>
</protein>
<evidence type="ECO:0000313" key="1">
    <source>
        <dbReference type="EMBL" id="SDO99882.1"/>
    </source>
</evidence>
<dbReference type="EMBL" id="FNJQ01000004">
    <property type="protein sequence ID" value="SDO99882.1"/>
    <property type="molecule type" value="Genomic_DNA"/>
</dbReference>
<dbReference type="AlphaFoldDB" id="A0A1H0P4D5"/>
<dbReference type="Proteomes" id="UP000182412">
    <property type="component" value="Unassembled WGS sequence"/>
</dbReference>
<accession>A0A1H0P4D5</accession>
<gene>
    <name evidence="1" type="ORF">SAMN05216366_104107</name>
</gene>
<evidence type="ECO:0000313" key="2">
    <source>
        <dbReference type="Proteomes" id="UP000182412"/>
    </source>
</evidence>
<proteinExistence type="predicted"/>
<name>A0A1H0P4D5_SELRU</name>
<sequence length="73" mass="8651">MSKSRKRKTLADLFAREAELLAMMNGTGQRPRYLKRQLKSIRIKIRRSIQEDEKNRGIRRHVNVYEYQACGSV</sequence>
<reference evidence="1 2" key="1">
    <citation type="submission" date="2016-10" db="EMBL/GenBank/DDBJ databases">
        <authorList>
            <person name="de Groot N.N."/>
        </authorList>
    </citation>
    <scope>NUCLEOTIDE SEQUENCE [LARGE SCALE GENOMIC DNA]</scope>
    <source>
        <strain evidence="1 2">S137</strain>
    </source>
</reference>
<organism evidence="1 2">
    <name type="scientific">Selenomonas ruminantium</name>
    <dbReference type="NCBI Taxonomy" id="971"/>
    <lineage>
        <taxon>Bacteria</taxon>
        <taxon>Bacillati</taxon>
        <taxon>Bacillota</taxon>
        <taxon>Negativicutes</taxon>
        <taxon>Selenomonadales</taxon>
        <taxon>Selenomonadaceae</taxon>
        <taxon>Selenomonas</taxon>
    </lineage>
</organism>